<proteinExistence type="predicted"/>
<name>A0A2X0P696_9BASI</name>
<sequence length="98" mass="11133">MSVCYASELGRMASRSKSRRHKTIKLLGWLRQDSKRAVMPSPQTADCEMSISSPGRPRPQFIYPQGSYNHRCECDALLREFSCWPSARQVGNGEAVQR</sequence>
<protein>
    <submittedName>
        <fullName evidence="2">BQ5605_C001g00605 protein</fullName>
    </submittedName>
</protein>
<reference evidence="2 3" key="1">
    <citation type="submission" date="2016-11" db="EMBL/GenBank/DDBJ databases">
        <authorList>
            <person name="Jaros S."/>
            <person name="Januszkiewicz K."/>
            <person name="Wedrychowicz H."/>
        </authorList>
    </citation>
    <scope>NUCLEOTIDE SEQUENCE [LARGE SCALE GENOMIC DNA]</scope>
</reference>
<feature type="region of interest" description="Disordered" evidence="1">
    <location>
        <begin position="39"/>
        <end position="58"/>
    </location>
</feature>
<evidence type="ECO:0000313" key="2">
    <source>
        <dbReference type="EMBL" id="SGY48032.1"/>
    </source>
</evidence>
<evidence type="ECO:0000256" key="1">
    <source>
        <dbReference type="SAM" id="MobiDB-lite"/>
    </source>
</evidence>
<dbReference type="AlphaFoldDB" id="A0A2X0P696"/>
<evidence type="ECO:0000313" key="3">
    <source>
        <dbReference type="Proteomes" id="UP000249464"/>
    </source>
</evidence>
<dbReference type="Proteomes" id="UP000249464">
    <property type="component" value="Unassembled WGS sequence"/>
</dbReference>
<accession>A0A2X0P696</accession>
<dbReference type="EMBL" id="FQNC01000043">
    <property type="protein sequence ID" value="SGY48032.1"/>
    <property type="molecule type" value="Genomic_DNA"/>
</dbReference>
<organism evidence="2 3">
    <name type="scientific">Microbotryum silenes-dioicae</name>
    <dbReference type="NCBI Taxonomy" id="796604"/>
    <lineage>
        <taxon>Eukaryota</taxon>
        <taxon>Fungi</taxon>
        <taxon>Dikarya</taxon>
        <taxon>Basidiomycota</taxon>
        <taxon>Pucciniomycotina</taxon>
        <taxon>Microbotryomycetes</taxon>
        <taxon>Microbotryales</taxon>
        <taxon>Microbotryaceae</taxon>
        <taxon>Microbotryum</taxon>
    </lineage>
</organism>
<gene>
    <name evidence="2" type="primary">BQ5605_C001g00605</name>
    <name evidence="2" type="ORF">BQ5605_C001G00605</name>
</gene>
<keyword evidence="3" id="KW-1185">Reference proteome</keyword>